<dbReference type="InParanoid" id="A0A409YN40"/>
<evidence type="ECO:0000256" key="1">
    <source>
        <dbReference type="SAM" id="MobiDB-lite"/>
    </source>
</evidence>
<gene>
    <name evidence="2" type="ORF">CVT26_002252</name>
</gene>
<dbReference type="AlphaFoldDB" id="A0A409YN40"/>
<reference evidence="2 3" key="1">
    <citation type="journal article" date="2018" name="Evol. Lett.">
        <title>Horizontal gene cluster transfer increased hallucinogenic mushroom diversity.</title>
        <authorList>
            <person name="Reynolds H.T."/>
            <person name="Vijayakumar V."/>
            <person name="Gluck-Thaler E."/>
            <person name="Korotkin H.B."/>
            <person name="Matheny P.B."/>
            <person name="Slot J.C."/>
        </authorList>
    </citation>
    <scope>NUCLEOTIDE SEQUENCE [LARGE SCALE GENOMIC DNA]</scope>
    <source>
        <strain evidence="2 3">SRW20</strain>
    </source>
</reference>
<keyword evidence="3" id="KW-1185">Reference proteome</keyword>
<protein>
    <submittedName>
        <fullName evidence="2">Uncharacterized protein</fullName>
    </submittedName>
</protein>
<feature type="region of interest" description="Disordered" evidence="1">
    <location>
        <begin position="29"/>
        <end position="78"/>
    </location>
</feature>
<name>A0A409YN40_9AGAR</name>
<accession>A0A409YN40</accession>
<dbReference type="Proteomes" id="UP000284706">
    <property type="component" value="Unassembled WGS sequence"/>
</dbReference>
<feature type="compositionally biased region" description="Polar residues" evidence="1">
    <location>
        <begin position="52"/>
        <end position="65"/>
    </location>
</feature>
<organism evidence="2 3">
    <name type="scientific">Gymnopilus dilepis</name>
    <dbReference type="NCBI Taxonomy" id="231916"/>
    <lineage>
        <taxon>Eukaryota</taxon>
        <taxon>Fungi</taxon>
        <taxon>Dikarya</taxon>
        <taxon>Basidiomycota</taxon>
        <taxon>Agaricomycotina</taxon>
        <taxon>Agaricomycetes</taxon>
        <taxon>Agaricomycetidae</taxon>
        <taxon>Agaricales</taxon>
        <taxon>Agaricineae</taxon>
        <taxon>Hymenogastraceae</taxon>
        <taxon>Gymnopilus</taxon>
    </lineage>
</organism>
<proteinExistence type="predicted"/>
<evidence type="ECO:0000313" key="3">
    <source>
        <dbReference type="Proteomes" id="UP000284706"/>
    </source>
</evidence>
<sequence length="122" mass="13414">MALAPHAVYDVEHTLCVDTSVLSLQVRFANFPPPQPPTSEPREDSRPERARQPTSDCQCLLSSPSDTEDQAPIPPLTSPNIHTLTLAIHTTSMIVINRNTESFRPSSVCQQHQTPCSNANII</sequence>
<evidence type="ECO:0000313" key="2">
    <source>
        <dbReference type="EMBL" id="PPR04481.1"/>
    </source>
</evidence>
<feature type="compositionally biased region" description="Basic and acidic residues" evidence="1">
    <location>
        <begin position="40"/>
        <end position="51"/>
    </location>
</feature>
<dbReference type="EMBL" id="NHYE01000620">
    <property type="protein sequence ID" value="PPR04481.1"/>
    <property type="molecule type" value="Genomic_DNA"/>
</dbReference>
<comment type="caution">
    <text evidence="2">The sequence shown here is derived from an EMBL/GenBank/DDBJ whole genome shotgun (WGS) entry which is preliminary data.</text>
</comment>